<dbReference type="RefSeq" id="WP_255854098.1">
    <property type="nucleotide sequence ID" value="NZ_CP073347.1"/>
</dbReference>
<sequence>MPSAFKRISVSLLVLVLLGGCASDMDRRRSEQPDPNVRLDQMLGLYHQSVASGSACAEIWHADSGTIDCERILREVERLQVEFPWHERITMSNAVMNYQTGRADKAQFLLDQLLARRGSRPEAAILRARIAMEEGNSRLARELLLREIQLSPTYAELREALAAAAYLDGEYDDAESALAIAGRLGAPQWRLDYHRGLLKESRGHWQQACRLYRSALGLKPDFKAAMGRLIDLSQQPACVQLGRLPIVPRKRVH</sequence>
<protein>
    <recommendedName>
        <fullName evidence="3">Tetratricopeptide repeat protein</fullName>
    </recommendedName>
</protein>
<name>A0ABY5HLC5_9GAMM</name>
<reference evidence="1" key="1">
    <citation type="submission" date="2021-04" db="EMBL/GenBank/DDBJ databases">
        <title>Oceanospirillales bacteria with DddD are important DMSP degraders in coastal seawater.</title>
        <authorList>
            <person name="Liu J."/>
        </authorList>
    </citation>
    <scope>NUCLEOTIDE SEQUENCE</scope>
    <source>
        <strain evidence="1">D13-1</strain>
    </source>
</reference>
<keyword evidence="2" id="KW-1185">Reference proteome</keyword>
<dbReference type="Proteomes" id="UP001058461">
    <property type="component" value="Chromosome"/>
</dbReference>
<proteinExistence type="predicted"/>
<gene>
    <name evidence="1" type="ORF">KDW95_22960</name>
</gene>
<dbReference type="PROSITE" id="PS51257">
    <property type="entry name" value="PROKAR_LIPOPROTEIN"/>
    <property type="match status" value="1"/>
</dbReference>
<accession>A0ABY5HLC5</accession>
<evidence type="ECO:0008006" key="3">
    <source>
        <dbReference type="Google" id="ProtNLM"/>
    </source>
</evidence>
<dbReference type="Gene3D" id="1.25.40.10">
    <property type="entry name" value="Tetratricopeptide repeat domain"/>
    <property type="match status" value="1"/>
</dbReference>
<evidence type="ECO:0000313" key="2">
    <source>
        <dbReference type="Proteomes" id="UP001058461"/>
    </source>
</evidence>
<dbReference type="EMBL" id="CP073347">
    <property type="protein sequence ID" value="UTW12047.1"/>
    <property type="molecule type" value="Genomic_DNA"/>
</dbReference>
<organism evidence="1 2">
    <name type="scientific">Marinobacterium rhizophilum</name>
    <dbReference type="NCBI Taxonomy" id="420402"/>
    <lineage>
        <taxon>Bacteria</taxon>
        <taxon>Pseudomonadati</taxon>
        <taxon>Pseudomonadota</taxon>
        <taxon>Gammaproteobacteria</taxon>
        <taxon>Oceanospirillales</taxon>
        <taxon>Oceanospirillaceae</taxon>
        <taxon>Marinobacterium</taxon>
    </lineage>
</organism>
<dbReference type="InterPro" id="IPR011990">
    <property type="entry name" value="TPR-like_helical_dom_sf"/>
</dbReference>
<dbReference type="SUPFAM" id="SSF48452">
    <property type="entry name" value="TPR-like"/>
    <property type="match status" value="1"/>
</dbReference>
<evidence type="ECO:0000313" key="1">
    <source>
        <dbReference type="EMBL" id="UTW12047.1"/>
    </source>
</evidence>